<sequence length="198" mass="21444">MTEADDERLLTAHHEAGHAVAALLRGGGELKSMTIEPTADYAGCTWSRSKAVDRAFIVYAGPWAEARVRWNGPTLDDFDEDGLDFNDHLMTAFLRNPDDRAAYKEAGGGGDPFQHTIGQMLPSAGSADRDSLADFLRQQAAQLGIDMAHPEQVWTAELERVWPAICEVAALLVDGQAVDHDTVQAAIKRMHSGATDSA</sequence>
<name>A0A7I7PHM2_9MYCO</name>
<dbReference type="Proteomes" id="UP000192374">
    <property type="component" value="Unassembled WGS sequence"/>
</dbReference>
<dbReference type="OrthoDB" id="4619573at2"/>
<dbReference type="EMBL" id="AP022583">
    <property type="protein sequence ID" value="BBY08113.1"/>
    <property type="molecule type" value="Genomic_DNA"/>
</dbReference>
<dbReference type="GO" id="GO:0005524">
    <property type="term" value="F:ATP binding"/>
    <property type="evidence" value="ECO:0007669"/>
    <property type="project" value="InterPro"/>
</dbReference>
<reference evidence="1" key="3">
    <citation type="submission" date="2020-02" db="EMBL/GenBank/DDBJ databases">
        <authorList>
            <person name="Matsumoto Y."/>
            <person name="Motooka D."/>
            <person name="Nakamura S."/>
        </authorList>
    </citation>
    <scope>NUCLEOTIDE SEQUENCE</scope>
    <source>
        <strain evidence="1">JCM 16367</strain>
    </source>
</reference>
<reference evidence="2 3" key="1">
    <citation type="submission" date="2017-02" db="EMBL/GenBank/DDBJ databases">
        <title>The new phylogeny of genus Mycobacterium.</title>
        <authorList>
            <person name="Tortoli E."/>
            <person name="Trovato A."/>
            <person name="Cirillo D.M."/>
        </authorList>
    </citation>
    <scope>NUCLEOTIDE SEQUENCE [LARGE SCALE GENOMIC DNA]</scope>
    <source>
        <strain evidence="2 3">DSM 45145</strain>
    </source>
</reference>
<dbReference type="GO" id="GO:0004222">
    <property type="term" value="F:metalloendopeptidase activity"/>
    <property type="evidence" value="ECO:0007669"/>
    <property type="project" value="InterPro"/>
</dbReference>
<dbReference type="EMBL" id="MVIC01000006">
    <property type="protein sequence ID" value="ORB16768.1"/>
    <property type="molecule type" value="Genomic_DNA"/>
</dbReference>
<evidence type="ECO:0000313" key="2">
    <source>
        <dbReference type="EMBL" id="ORB16768.1"/>
    </source>
</evidence>
<evidence type="ECO:0008006" key="5">
    <source>
        <dbReference type="Google" id="ProtNLM"/>
    </source>
</evidence>
<dbReference type="GO" id="GO:0006508">
    <property type="term" value="P:proteolysis"/>
    <property type="evidence" value="ECO:0007669"/>
    <property type="project" value="InterPro"/>
</dbReference>
<evidence type="ECO:0000313" key="1">
    <source>
        <dbReference type="EMBL" id="BBY08113.1"/>
    </source>
</evidence>
<organism evidence="1 4">
    <name type="scientific">Mycobacterium noviomagense</name>
    <dbReference type="NCBI Taxonomy" id="459858"/>
    <lineage>
        <taxon>Bacteria</taxon>
        <taxon>Bacillati</taxon>
        <taxon>Actinomycetota</taxon>
        <taxon>Actinomycetes</taxon>
        <taxon>Mycobacteriales</taxon>
        <taxon>Mycobacteriaceae</taxon>
        <taxon>Mycobacterium</taxon>
    </lineage>
</organism>
<accession>A0A7I7PHM2</accession>
<evidence type="ECO:0000313" key="3">
    <source>
        <dbReference type="Proteomes" id="UP000192374"/>
    </source>
</evidence>
<dbReference type="AlphaFoldDB" id="A0A7I7PHM2"/>
<gene>
    <name evidence="2" type="ORF">BST37_05605</name>
    <name evidence="1" type="ORF">MNVI_34310</name>
</gene>
<dbReference type="InterPro" id="IPR049500">
    <property type="entry name" value="Peptidase_M50B-like"/>
</dbReference>
<dbReference type="InterPro" id="IPR037219">
    <property type="entry name" value="Peptidase_M41-like"/>
</dbReference>
<dbReference type="Gene3D" id="1.20.58.760">
    <property type="entry name" value="Peptidase M41"/>
    <property type="match status" value="1"/>
</dbReference>
<dbReference type="GO" id="GO:0004176">
    <property type="term" value="F:ATP-dependent peptidase activity"/>
    <property type="evidence" value="ECO:0007669"/>
    <property type="project" value="InterPro"/>
</dbReference>
<keyword evidence="3" id="KW-1185">Reference proteome</keyword>
<dbReference type="KEGG" id="mnv:MNVI_34310"/>
<dbReference type="RefSeq" id="WP_083086504.1">
    <property type="nucleotide sequence ID" value="NZ_AP022583.1"/>
</dbReference>
<dbReference type="SUPFAM" id="SSF140990">
    <property type="entry name" value="FtsH protease domain-like"/>
    <property type="match status" value="1"/>
</dbReference>
<dbReference type="Proteomes" id="UP000466894">
    <property type="component" value="Chromosome"/>
</dbReference>
<proteinExistence type="predicted"/>
<evidence type="ECO:0000313" key="4">
    <source>
        <dbReference type="Proteomes" id="UP000466894"/>
    </source>
</evidence>
<protein>
    <recommendedName>
        <fullName evidence="5">Peptidase M41 domain-containing protein</fullName>
    </recommendedName>
</protein>
<dbReference type="Pfam" id="PF13398">
    <property type="entry name" value="Peptidase_M50B"/>
    <property type="match status" value="1"/>
</dbReference>
<reference evidence="1 4" key="2">
    <citation type="journal article" date="2019" name="Emerg. Microbes Infect.">
        <title>Comprehensive subspecies identification of 175 nontuberculous mycobacteria species based on 7547 genomic profiles.</title>
        <authorList>
            <person name="Matsumoto Y."/>
            <person name="Kinjo T."/>
            <person name="Motooka D."/>
            <person name="Nabeya D."/>
            <person name="Jung N."/>
            <person name="Uechi K."/>
            <person name="Horii T."/>
            <person name="Iida T."/>
            <person name="Fujita J."/>
            <person name="Nakamura S."/>
        </authorList>
    </citation>
    <scope>NUCLEOTIDE SEQUENCE [LARGE SCALE GENOMIC DNA]</scope>
    <source>
        <strain evidence="1 4">JCM 16367</strain>
    </source>
</reference>